<dbReference type="InterPro" id="IPR007267">
    <property type="entry name" value="GtrA_DPMS_TM"/>
</dbReference>
<dbReference type="GO" id="GO:0000271">
    <property type="term" value="P:polysaccharide biosynthetic process"/>
    <property type="evidence" value="ECO:0007669"/>
    <property type="project" value="InterPro"/>
</dbReference>
<evidence type="ECO:0000256" key="6">
    <source>
        <dbReference type="SAM" id="MobiDB-lite"/>
    </source>
</evidence>
<comment type="similarity">
    <text evidence="2">Belongs to the GtrA family.</text>
</comment>
<feature type="transmembrane region" description="Helical" evidence="7">
    <location>
        <begin position="29"/>
        <end position="47"/>
    </location>
</feature>
<gene>
    <name evidence="9" type="ORF">FB562_1766</name>
</gene>
<dbReference type="EMBL" id="VFOM01000001">
    <property type="protein sequence ID" value="TQL48668.1"/>
    <property type="molecule type" value="Genomic_DNA"/>
</dbReference>
<accession>A0A542YKR5</accession>
<feature type="transmembrane region" description="Helical" evidence="7">
    <location>
        <begin position="134"/>
        <end position="153"/>
    </location>
</feature>
<evidence type="ECO:0000313" key="9">
    <source>
        <dbReference type="EMBL" id="TQL48668.1"/>
    </source>
</evidence>
<evidence type="ECO:0000313" key="10">
    <source>
        <dbReference type="Proteomes" id="UP000317998"/>
    </source>
</evidence>
<name>A0A542YKR5_9MICO</name>
<feature type="region of interest" description="Disordered" evidence="6">
    <location>
        <begin position="172"/>
        <end position="242"/>
    </location>
</feature>
<evidence type="ECO:0000256" key="4">
    <source>
        <dbReference type="ARBA" id="ARBA00022989"/>
    </source>
</evidence>
<dbReference type="PANTHER" id="PTHR38459">
    <property type="entry name" value="PROPHAGE BACTOPRENOL-LINKED GLUCOSE TRANSLOCASE HOMOLOG"/>
    <property type="match status" value="1"/>
</dbReference>
<evidence type="ECO:0000256" key="3">
    <source>
        <dbReference type="ARBA" id="ARBA00022692"/>
    </source>
</evidence>
<dbReference type="InterPro" id="IPR051401">
    <property type="entry name" value="GtrA_CellWall_Glycosyl"/>
</dbReference>
<dbReference type="GO" id="GO:0005886">
    <property type="term" value="C:plasma membrane"/>
    <property type="evidence" value="ECO:0007669"/>
    <property type="project" value="TreeGrafter"/>
</dbReference>
<evidence type="ECO:0000256" key="1">
    <source>
        <dbReference type="ARBA" id="ARBA00004141"/>
    </source>
</evidence>
<reference evidence="9 10" key="1">
    <citation type="submission" date="2019-06" db="EMBL/GenBank/DDBJ databases">
        <title>Sequencing the genomes of 1000 actinobacteria strains.</title>
        <authorList>
            <person name="Klenk H.-P."/>
        </authorList>
    </citation>
    <scope>NUCLEOTIDE SEQUENCE [LARGE SCALE GENOMIC DNA]</scope>
    <source>
        <strain evidence="9 10">DSM 26477</strain>
    </source>
</reference>
<evidence type="ECO:0000256" key="2">
    <source>
        <dbReference type="ARBA" id="ARBA00009399"/>
    </source>
</evidence>
<keyword evidence="4 7" id="KW-1133">Transmembrane helix</keyword>
<comment type="caution">
    <text evidence="9">The sequence shown here is derived from an EMBL/GenBank/DDBJ whole genome shotgun (WGS) entry which is preliminary data.</text>
</comment>
<evidence type="ECO:0000256" key="7">
    <source>
        <dbReference type="SAM" id="Phobius"/>
    </source>
</evidence>
<feature type="domain" description="GtrA/DPMS transmembrane" evidence="8">
    <location>
        <begin position="28"/>
        <end position="155"/>
    </location>
</feature>
<sequence length="242" mass="26226">MRLDSGATPIFAYRRGQQLRNLVTQLSRFGVVGTVGLVIDLTVFNLLRTTILAPEVLSEGPVLAKIASTSIAIAANWIGNRYWTFHREKRAHPVGEGLRFAIVSVAAMAIPLSCLWVSHYLLGLTTLLADNVSTNGVGLVLGMLFRFWLYRVWVFAPEGGRAGVAGLETVAPERDTSTSRTLVPERDTSTSRGTPPVEGHEVPSRNRRRLRAAEGSVGPAGFAPLHRVQAVAPVDDRGHPGE</sequence>
<feature type="compositionally biased region" description="Basic and acidic residues" evidence="6">
    <location>
        <begin position="172"/>
        <end position="189"/>
    </location>
</feature>
<protein>
    <submittedName>
        <fullName evidence="9">Putative flippase GtrA</fullName>
    </submittedName>
</protein>
<feature type="transmembrane region" description="Helical" evidence="7">
    <location>
        <begin position="100"/>
        <end position="122"/>
    </location>
</feature>
<organism evidence="9 10">
    <name type="scientific">Homoserinimonas aerilata</name>
    <dbReference type="NCBI Taxonomy" id="1162970"/>
    <lineage>
        <taxon>Bacteria</taxon>
        <taxon>Bacillati</taxon>
        <taxon>Actinomycetota</taxon>
        <taxon>Actinomycetes</taxon>
        <taxon>Micrococcales</taxon>
        <taxon>Microbacteriaceae</taxon>
        <taxon>Homoserinimonas</taxon>
    </lineage>
</organism>
<dbReference type="Proteomes" id="UP000317998">
    <property type="component" value="Unassembled WGS sequence"/>
</dbReference>
<evidence type="ECO:0000259" key="8">
    <source>
        <dbReference type="Pfam" id="PF04138"/>
    </source>
</evidence>
<dbReference type="PANTHER" id="PTHR38459:SF1">
    <property type="entry name" value="PROPHAGE BACTOPRENOL-LINKED GLUCOSE TRANSLOCASE HOMOLOG"/>
    <property type="match status" value="1"/>
</dbReference>
<comment type="subcellular location">
    <subcellularLocation>
        <location evidence="1">Membrane</location>
        <topology evidence="1">Multi-pass membrane protein</topology>
    </subcellularLocation>
</comment>
<keyword evidence="10" id="KW-1185">Reference proteome</keyword>
<dbReference type="Pfam" id="PF04138">
    <property type="entry name" value="GtrA_DPMS_TM"/>
    <property type="match status" value="1"/>
</dbReference>
<keyword evidence="3 7" id="KW-0812">Transmembrane</keyword>
<evidence type="ECO:0000256" key="5">
    <source>
        <dbReference type="ARBA" id="ARBA00023136"/>
    </source>
</evidence>
<feature type="transmembrane region" description="Helical" evidence="7">
    <location>
        <begin position="62"/>
        <end position="79"/>
    </location>
</feature>
<proteinExistence type="inferred from homology"/>
<dbReference type="AlphaFoldDB" id="A0A542YKR5"/>
<keyword evidence="5 7" id="KW-0472">Membrane</keyword>